<sequence>MTLDPVLRFLHIAGVTLWVGGMFFAYACLRPAAATLLEPPQRLRLWRAVFARFLAWVWGAVAVIAISGVSMLGALGFAAAPVHWHIMFGLGLIMIGIFAYVYFGPYAALRRGVDAHDWKAAGAALGRIRQAVGLNLALGALTIGVATLGRLLA</sequence>
<evidence type="ECO:0000313" key="4">
    <source>
        <dbReference type="Proteomes" id="UP000031843"/>
    </source>
</evidence>
<dbReference type="AlphaFoldDB" id="A0A0C4YEQ1"/>
<evidence type="ECO:0000313" key="3">
    <source>
        <dbReference type="EMBL" id="AJG24197.1"/>
    </source>
</evidence>
<feature type="transmembrane region" description="Helical" evidence="1">
    <location>
        <begin position="132"/>
        <end position="152"/>
    </location>
</feature>
<reference evidence="3 4" key="1">
    <citation type="journal article" date="2015" name="Genome Announc.">
        <title>Complete Genome Sequence of Cupriavidus basilensis 4G11, Isolated from the Oak Ridge Field Research Center Site.</title>
        <authorList>
            <person name="Ray J."/>
            <person name="Waters R.J."/>
            <person name="Skerker J.M."/>
            <person name="Kuehl J.V."/>
            <person name="Price M.N."/>
            <person name="Huang J."/>
            <person name="Chakraborty R."/>
            <person name="Arkin A.P."/>
            <person name="Deutschbauer A."/>
        </authorList>
    </citation>
    <scope>NUCLEOTIDE SEQUENCE [LARGE SCALE GENOMIC DNA]</scope>
    <source>
        <strain evidence="3">4G11</strain>
    </source>
</reference>
<dbReference type="GO" id="GO:0016020">
    <property type="term" value="C:membrane"/>
    <property type="evidence" value="ECO:0007669"/>
    <property type="project" value="InterPro"/>
</dbReference>
<dbReference type="STRING" id="68895.RR42_s2615"/>
<keyword evidence="1" id="KW-1133">Transmembrane helix</keyword>
<proteinExistence type="predicted"/>
<keyword evidence="1" id="KW-0812">Transmembrane</keyword>
<dbReference type="KEGG" id="cbw:RR42_s2615"/>
<evidence type="ECO:0000256" key="1">
    <source>
        <dbReference type="SAM" id="Phobius"/>
    </source>
</evidence>
<gene>
    <name evidence="3" type="ORF">RR42_s2615</name>
</gene>
<dbReference type="OrthoDB" id="8419862at2"/>
<feature type="transmembrane region" description="Helical" evidence="1">
    <location>
        <begin position="84"/>
        <end position="103"/>
    </location>
</feature>
<dbReference type="Proteomes" id="UP000031843">
    <property type="component" value="Chromosome secondary"/>
</dbReference>
<dbReference type="Pfam" id="PF05425">
    <property type="entry name" value="CopD"/>
    <property type="match status" value="1"/>
</dbReference>
<feature type="domain" description="Copper resistance protein D" evidence="2">
    <location>
        <begin position="48"/>
        <end position="147"/>
    </location>
</feature>
<protein>
    <submittedName>
        <fullName evidence="3">Phosphoribosylcarboxyaminoimidazole (NCAIR) mutase</fullName>
    </submittedName>
</protein>
<evidence type="ECO:0000259" key="2">
    <source>
        <dbReference type="Pfam" id="PF05425"/>
    </source>
</evidence>
<dbReference type="EMBL" id="CP010537">
    <property type="protein sequence ID" value="AJG24197.1"/>
    <property type="molecule type" value="Genomic_DNA"/>
</dbReference>
<keyword evidence="4" id="KW-1185">Reference proteome</keyword>
<feature type="transmembrane region" description="Helical" evidence="1">
    <location>
        <begin position="6"/>
        <end position="29"/>
    </location>
</feature>
<accession>A0A0C4YEQ1</accession>
<keyword evidence="1" id="KW-0472">Membrane</keyword>
<feature type="transmembrane region" description="Helical" evidence="1">
    <location>
        <begin position="50"/>
        <end position="78"/>
    </location>
</feature>
<dbReference type="RefSeq" id="WP_043356242.1">
    <property type="nucleotide sequence ID" value="NZ_CP010537.1"/>
</dbReference>
<organism evidence="3 4">
    <name type="scientific">Cupriavidus basilensis</name>
    <dbReference type="NCBI Taxonomy" id="68895"/>
    <lineage>
        <taxon>Bacteria</taxon>
        <taxon>Pseudomonadati</taxon>
        <taxon>Pseudomonadota</taxon>
        <taxon>Betaproteobacteria</taxon>
        <taxon>Burkholderiales</taxon>
        <taxon>Burkholderiaceae</taxon>
        <taxon>Cupriavidus</taxon>
    </lineage>
</organism>
<dbReference type="InterPro" id="IPR008457">
    <property type="entry name" value="Cu-R_CopD_dom"/>
</dbReference>
<name>A0A0C4YEQ1_9BURK</name>